<name>A0ABW1VDT3_9MICO</name>
<keyword evidence="2" id="KW-0732">Signal</keyword>
<evidence type="ECO:0000313" key="3">
    <source>
        <dbReference type="EMBL" id="MFC6355171.1"/>
    </source>
</evidence>
<keyword evidence="1" id="KW-1133">Transmembrane helix</keyword>
<keyword evidence="4" id="KW-1185">Reference proteome</keyword>
<dbReference type="Proteomes" id="UP001596306">
    <property type="component" value="Unassembled WGS sequence"/>
</dbReference>
<dbReference type="EMBL" id="JBHSTP010000001">
    <property type="protein sequence ID" value="MFC6355171.1"/>
    <property type="molecule type" value="Genomic_DNA"/>
</dbReference>
<feature type="chain" id="PRO_5045732222" evidence="2">
    <location>
        <begin position="40"/>
        <end position="230"/>
    </location>
</feature>
<accession>A0ABW1VDT3</accession>
<reference evidence="4" key="1">
    <citation type="journal article" date="2019" name="Int. J. Syst. Evol. Microbiol.">
        <title>The Global Catalogue of Microorganisms (GCM) 10K type strain sequencing project: providing services to taxonomists for standard genome sequencing and annotation.</title>
        <authorList>
            <consortium name="The Broad Institute Genomics Platform"/>
            <consortium name="The Broad Institute Genome Sequencing Center for Infectious Disease"/>
            <person name="Wu L."/>
            <person name="Ma J."/>
        </authorList>
    </citation>
    <scope>NUCLEOTIDE SEQUENCE [LARGE SCALE GENOMIC DNA]</scope>
    <source>
        <strain evidence="4">CCUG 43304</strain>
    </source>
</reference>
<evidence type="ECO:0000256" key="2">
    <source>
        <dbReference type="SAM" id="SignalP"/>
    </source>
</evidence>
<keyword evidence="1" id="KW-0812">Transmembrane</keyword>
<evidence type="ECO:0000256" key="1">
    <source>
        <dbReference type="SAM" id="Phobius"/>
    </source>
</evidence>
<keyword evidence="1" id="KW-0472">Membrane</keyword>
<proteinExistence type="predicted"/>
<feature type="transmembrane region" description="Helical" evidence="1">
    <location>
        <begin position="154"/>
        <end position="173"/>
    </location>
</feature>
<feature type="transmembrane region" description="Helical" evidence="1">
    <location>
        <begin position="179"/>
        <end position="203"/>
    </location>
</feature>
<protein>
    <submittedName>
        <fullName evidence="3">Uncharacterized protein</fullName>
    </submittedName>
</protein>
<gene>
    <name evidence="3" type="ORF">ACFQB0_03485</name>
</gene>
<comment type="caution">
    <text evidence="3">The sequence shown here is derived from an EMBL/GenBank/DDBJ whole genome shotgun (WGS) entry which is preliminary data.</text>
</comment>
<sequence>MYPPTQARGPRNKARLITSITAATATALAMLFMAPAANAAEAPIEPPPVVEISAEEQANLDALLAASDNSGDVAVFDVDQALQLGADEAATQRYASAFVESGGTLAAGLSSVAADIARGTQAGAMALAACLGQTGFTGYYWFGPQTALDSCLTTAFINGIALAAAGGGVYAAASALTVAGLPAAAVTGVVAAVLGLGVVFLTICKDTSSVNAIYLNGGIPGVVPPSCWAQ</sequence>
<organism evidence="3 4">
    <name type="scientific">Luethyella okanaganae</name>
    <dbReference type="NCBI Taxonomy" id="69372"/>
    <lineage>
        <taxon>Bacteria</taxon>
        <taxon>Bacillati</taxon>
        <taxon>Actinomycetota</taxon>
        <taxon>Actinomycetes</taxon>
        <taxon>Micrococcales</taxon>
        <taxon>Microbacteriaceae</taxon>
        <taxon>Luethyella</taxon>
    </lineage>
</organism>
<dbReference type="RefSeq" id="WP_386727625.1">
    <property type="nucleotide sequence ID" value="NZ_JBHSTP010000001.1"/>
</dbReference>
<feature type="transmembrane region" description="Helical" evidence="1">
    <location>
        <begin position="122"/>
        <end position="142"/>
    </location>
</feature>
<evidence type="ECO:0000313" key="4">
    <source>
        <dbReference type="Proteomes" id="UP001596306"/>
    </source>
</evidence>
<feature type="signal peptide" evidence="2">
    <location>
        <begin position="1"/>
        <end position="39"/>
    </location>
</feature>